<feature type="domain" description="Transcription regulator PadR N-terminal" evidence="1">
    <location>
        <begin position="18"/>
        <end position="94"/>
    </location>
</feature>
<dbReference type="Pfam" id="PF03551">
    <property type="entry name" value="PadR"/>
    <property type="match status" value="1"/>
</dbReference>
<protein>
    <submittedName>
        <fullName evidence="2">PadR family transcriptional regulator</fullName>
    </submittedName>
</protein>
<comment type="caution">
    <text evidence="2">The sequence shown here is derived from an EMBL/GenBank/DDBJ whole genome shotgun (WGS) entry which is preliminary data.</text>
</comment>
<dbReference type="RefSeq" id="WP_042544349.1">
    <property type="nucleotide sequence ID" value="NZ_JXSQ01000013.1"/>
</dbReference>
<dbReference type="InterPro" id="IPR052509">
    <property type="entry name" value="Metal_resp_DNA-bind_regulator"/>
</dbReference>
<sequence length="117" mass="13036">MIDDVTTQLRRGVVEYCVLGLLAAEPMYGWQLASALTERNLIASIGTLYPLLGRLRDRDLIVAFEQQQDSGSEATGGPTRKYYRLTPLGEQHLDHFRSQWGPFTASVTEIITHGSTP</sequence>
<dbReference type="Gene3D" id="1.10.10.10">
    <property type="entry name" value="Winged helix-like DNA-binding domain superfamily/Winged helix DNA-binding domain"/>
    <property type="match status" value="1"/>
</dbReference>
<dbReference type="EMBL" id="JXSQ01000013">
    <property type="protein sequence ID" value="KIP52213.1"/>
    <property type="molecule type" value="Genomic_DNA"/>
</dbReference>
<dbReference type="Proteomes" id="UP000032120">
    <property type="component" value="Unassembled WGS sequence"/>
</dbReference>
<dbReference type="AlphaFoldDB" id="A0A0D0IRW4"/>
<dbReference type="InterPro" id="IPR036388">
    <property type="entry name" value="WH-like_DNA-bd_sf"/>
</dbReference>
<dbReference type="InterPro" id="IPR005149">
    <property type="entry name" value="Tscrpt_reg_PadR_N"/>
</dbReference>
<dbReference type="OrthoDB" id="122286at2"/>
<name>A0A0D0IRW4_9MICO</name>
<proteinExistence type="predicted"/>
<keyword evidence="3" id="KW-1185">Reference proteome</keyword>
<reference evidence="2 3" key="1">
    <citation type="submission" date="2015-01" db="EMBL/GenBank/DDBJ databases">
        <title>Draft genome sequence of Leucobacter komagatae strain VKM ST2845.</title>
        <authorList>
            <person name="Karlyshev A.V."/>
            <person name="Kudryashova E.B."/>
        </authorList>
    </citation>
    <scope>NUCLEOTIDE SEQUENCE [LARGE SCALE GENOMIC DNA]</scope>
    <source>
        <strain evidence="2 3">VKM ST2845</strain>
    </source>
</reference>
<dbReference type="InterPro" id="IPR036390">
    <property type="entry name" value="WH_DNA-bd_sf"/>
</dbReference>
<dbReference type="PANTHER" id="PTHR33169:SF14">
    <property type="entry name" value="TRANSCRIPTIONAL REGULATOR RV3488"/>
    <property type="match status" value="1"/>
</dbReference>
<evidence type="ECO:0000313" key="2">
    <source>
        <dbReference type="EMBL" id="KIP52213.1"/>
    </source>
</evidence>
<organism evidence="2 3">
    <name type="scientific">Leucobacter komagatae</name>
    <dbReference type="NCBI Taxonomy" id="55969"/>
    <lineage>
        <taxon>Bacteria</taxon>
        <taxon>Bacillati</taxon>
        <taxon>Actinomycetota</taxon>
        <taxon>Actinomycetes</taxon>
        <taxon>Micrococcales</taxon>
        <taxon>Microbacteriaceae</taxon>
        <taxon>Leucobacter</taxon>
    </lineage>
</organism>
<accession>A0A0D0IRW4</accession>
<gene>
    <name evidence="2" type="ORF">SD72_10130</name>
</gene>
<evidence type="ECO:0000259" key="1">
    <source>
        <dbReference type="Pfam" id="PF03551"/>
    </source>
</evidence>
<evidence type="ECO:0000313" key="3">
    <source>
        <dbReference type="Proteomes" id="UP000032120"/>
    </source>
</evidence>
<dbReference type="PANTHER" id="PTHR33169">
    <property type="entry name" value="PADR-FAMILY TRANSCRIPTIONAL REGULATOR"/>
    <property type="match status" value="1"/>
</dbReference>
<dbReference type="SUPFAM" id="SSF46785">
    <property type="entry name" value="Winged helix' DNA-binding domain"/>
    <property type="match status" value="1"/>
</dbReference>